<feature type="region of interest" description="Disordered" evidence="1">
    <location>
        <begin position="41"/>
        <end position="76"/>
    </location>
</feature>
<reference evidence="2 3" key="1">
    <citation type="journal article" date="2015" name="Sci. Rep.">
        <title>Chromosome-level genome map provides insights into diverse defense mechanisms in the medicinal fungus Ganoderma sinense.</title>
        <authorList>
            <person name="Zhu Y."/>
            <person name="Xu J."/>
            <person name="Sun C."/>
            <person name="Zhou S."/>
            <person name="Xu H."/>
            <person name="Nelson D.R."/>
            <person name="Qian J."/>
            <person name="Song J."/>
            <person name="Luo H."/>
            <person name="Xiang L."/>
            <person name="Li Y."/>
            <person name="Xu Z."/>
            <person name="Ji A."/>
            <person name="Wang L."/>
            <person name="Lu S."/>
            <person name="Hayward A."/>
            <person name="Sun W."/>
            <person name="Li X."/>
            <person name="Schwartz D.C."/>
            <person name="Wang Y."/>
            <person name="Chen S."/>
        </authorList>
    </citation>
    <scope>NUCLEOTIDE SEQUENCE [LARGE SCALE GENOMIC DNA]</scope>
    <source>
        <strain evidence="2 3">ZZ0214-1</strain>
    </source>
</reference>
<dbReference type="AlphaFoldDB" id="A0A2G8SVU4"/>
<keyword evidence="3" id="KW-1185">Reference proteome</keyword>
<sequence length="431" mass="47277">MSPAPSSMNPSPRTSWLSSSACVRVRAPELARVYDPRPLIDHPTLPIRRRSPHSRHTASSPGRTPPPHTCPPSGLLRRAPRATRLIRLRLPQPRAHRRLSTLYGHQYNQAIAHIPYAWSWSAARLRAEPLCMPHVADSLQMPEHTMVATPSSPDLVSLSGPVCDRLFCSEIHRHTRARLGKCSDAAQLRHTSGLWPHNLLLFLVLVLTTVRAYRHWPGMRVVPRCPSSSSTPRASSGRRVDVSQERWGAFERLENLRARRYRLLVPPAPTKLPRGGAGGITGPRARCKTSTSRVESSSSIRPPGVLLPRFWLLTDLWDRADVRAGVLRMRSGSGSGSGSGSSCTNGLEVPRVLPVPSPTRDGAVLRAPVPRGRAAPHPKTQMENSPERYTSALSSTWCATEIDVRSWTPLSLSSSASSEGVLTSASWAVDG</sequence>
<protein>
    <submittedName>
        <fullName evidence="2">Uncharacterized protein</fullName>
    </submittedName>
</protein>
<comment type="caution">
    <text evidence="2">The sequence shown here is derived from an EMBL/GenBank/DDBJ whole genome shotgun (WGS) entry which is preliminary data.</text>
</comment>
<evidence type="ECO:0000313" key="2">
    <source>
        <dbReference type="EMBL" id="PIL37678.1"/>
    </source>
</evidence>
<feature type="compositionally biased region" description="Low complexity" evidence="1">
    <location>
        <begin position="290"/>
        <end position="299"/>
    </location>
</feature>
<accession>A0A2G8SVU4</accession>
<dbReference type="Proteomes" id="UP000230002">
    <property type="component" value="Unassembled WGS sequence"/>
</dbReference>
<feature type="region of interest" description="Disordered" evidence="1">
    <location>
        <begin position="272"/>
        <end position="299"/>
    </location>
</feature>
<feature type="region of interest" description="Disordered" evidence="1">
    <location>
        <begin position="330"/>
        <end position="388"/>
    </location>
</feature>
<gene>
    <name evidence="2" type="ORF">GSI_01372</name>
</gene>
<dbReference type="EMBL" id="AYKW01000001">
    <property type="protein sequence ID" value="PIL37678.1"/>
    <property type="molecule type" value="Genomic_DNA"/>
</dbReference>
<evidence type="ECO:0000256" key="1">
    <source>
        <dbReference type="SAM" id="MobiDB-lite"/>
    </source>
</evidence>
<proteinExistence type="predicted"/>
<organism evidence="2 3">
    <name type="scientific">Ganoderma sinense ZZ0214-1</name>
    <dbReference type="NCBI Taxonomy" id="1077348"/>
    <lineage>
        <taxon>Eukaryota</taxon>
        <taxon>Fungi</taxon>
        <taxon>Dikarya</taxon>
        <taxon>Basidiomycota</taxon>
        <taxon>Agaricomycotina</taxon>
        <taxon>Agaricomycetes</taxon>
        <taxon>Polyporales</taxon>
        <taxon>Polyporaceae</taxon>
        <taxon>Ganoderma</taxon>
    </lineage>
</organism>
<feature type="compositionally biased region" description="Basic residues" evidence="1">
    <location>
        <begin position="47"/>
        <end position="56"/>
    </location>
</feature>
<evidence type="ECO:0000313" key="3">
    <source>
        <dbReference type="Proteomes" id="UP000230002"/>
    </source>
</evidence>
<name>A0A2G8SVU4_9APHY</name>